<sequence length="47" mass="4685">MEAPALPVFAGKPAPTGERAGFSEFESGHAREEANAVAGTGSAGVRV</sequence>
<accession>I7BCR1</accession>
<protein>
    <submittedName>
        <fullName evidence="2">Uncharacterized protein</fullName>
    </submittedName>
</protein>
<name>I7BCR1_PSEPT</name>
<dbReference type="EMBL" id="CP003734">
    <property type="protein sequence ID" value="AFO49348.1"/>
    <property type="molecule type" value="Genomic_DNA"/>
</dbReference>
<dbReference type="KEGG" id="ppx:T1E_3512"/>
<dbReference type="Proteomes" id="UP000006503">
    <property type="component" value="Chromosome"/>
</dbReference>
<gene>
    <name evidence="2" type="ordered locus">T1E_3512</name>
</gene>
<evidence type="ECO:0000313" key="2">
    <source>
        <dbReference type="EMBL" id="AFO49348.1"/>
    </source>
</evidence>
<feature type="region of interest" description="Disordered" evidence="1">
    <location>
        <begin position="1"/>
        <end position="47"/>
    </location>
</feature>
<reference evidence="3" key="1">
    <citation type="journal article" date="2013" name="Microb. Biotechnol.">
        <title>Metabolic potential of the organic-solvent tolerant Pseudomonas putida DOT-T1E deduced from its annotated genome.</title>
        <authorList>
            <person name="Udaondo Z."/>
            <person name="Molina L."/>
            <person name="Daniels C."/>
            <person name="Gomez M.J."/>
            <person name="Molina-Henares M.A."/>
            <person name="Matilla M.A."/>
            <person name="Roca A."/>
            <person name="Fernandez M."/>
            <person name="Duque E."/>
            <person name="Segura A."/>
            <person name="Ramos J.L."/>
        </authorList>
    </citation>
    <scope>NUCLEOTIDE SEQUENCE [LARGE SCALE GENOMIC DNA]</scope>
    <source>
        <strain evidence="3">DOT-T1E</strain>
    </source>
</reference>
<dbReference type="HOGENOM" id="CLU_3172224_0_0_6"/>
<evidence type="ECO:0000256" key="1">
    <source>
        <dbReference type="SAM" id="MobiDB-lite"/>
    </source>
</evidence>
<organism evidence="2 3">
    <name type="scientific">Pseudomonas putida (strain DOT-T1E)</name>
    <dbReference type="NCBI Taxonomy" id="1196325"/>
    <lineage>
        <taxon>Bacteria</taxon>
        <taxon>Pseudomonadati</taxon>
        <taxon>Pseudomonadota</taxon>
        <taxon>Gammaproteobacteria</taxon>
        <taxon>Pseudomonadales</taxon>
        <taxon>Pseudomonadaceae</taxon>
        <taxon>Pseudomonas</taxon>
    </lineage>
</organism>
<proteinExistence type="predicted"/>
<dbReference type="PATRIC" id="fig|1196325.3.peg.3480"/>
<dbReference type="AlphaFoldDB" id="I7BCR1"/>
<evidence type="ECO:0000313" key="3">
    <source>
        <dbReference type="Proteomes" id="UP000006503"/>
    </source>
</evidence>